<evidence type="ECO:0000313" key="2">
    <source>
        <dbReference type="Proteomes" id="UP000093000"/>
    </source>
</evidence>
<dbReference type="Proteomes" id="UP000093000">
    <property type="component" value="Unassembled WGS sequence"/>
</dbReference>
<dbReference type="InParanoid" id="A0A1C7MVI1"/>
<dbReference type="STRING" id="101091.A0A1C7MVI1"/>
<gene>
    <name evidence="1" type="ORF">A0J61_11045</name>
</gene>
<dbReference type="EMBL" id="LUGH01001621">
    <property type="protein sequence ID" value="OBZ80905.1"/>
    <property type="molecule type" value="Genomic_DNA"/>
</dbReference>
<reference evidence="1 2" key="1">
    <citation type="submission" date="2016-03" db="EMBL/GenBank/DDBJ databases">
        <title>Choanephora cucurbitarum.</title>
        <authorList>
            <person name="Min B."/>
            <person name="Park H."/>
            <person name="Park J.-H."/>
            <person name="Shin H.-D."/>
            <person name="Choi I.-G."/>
        </authorList>
    </citation>
    <scope>NUCLEOTIDE SEQUENCE [LARGE SCALE GENOMIC DNA]</scope>
    <source>
        <strain evidence="1 2">KUS-F28377</strain>
    </source>
</reference>
<name>A0A1C7MVI1_9FUNG</name>
<protein>
    <submittedName>
        <fullName evidence="1">Uncharacterized protein</fullName>
    </submittedName>
</protein>
<comment type="caution">
    <text evidence="1">The sequence shown here is derived from an EMBL/GenBank/DDBJ whole genome shotgun (WGS) entry which is preliminary data.</text>
</comment>
<accession>A0A1C7MVI1</accession>
<organism evidence="1 2">
    <name type="scientific">Choanephora cucurbitarum</name>
    <dbReference type="NCBI Taxonomy" id="101091"/>
    <lineage>
        <taxon>Eukaryota</taxon>
        <taxon>Fungi</taxon>
        <taxon>Fungi incertae sedis</taxon>
        <taxon>Mucoromycota</taxon>
        <taxon>Mucoromycotina</taxon>
        <taxon>Mucoromycetes</taxon>
        <taxon>Mucorales</taxon>
        <taxon>Mucorineae</taxon>
        <taxon>Choanephoraceae</taxon>
        <taxon>Choanephoroideae</taxon>
        <taxon>Choanephora</taxon>
    </lineage>
</organism>
<keyword evidence="2" id="KW-1185">Reference proteome</keyword>
<dbReference type="AlphaFoldDB" id="A0A1C7MVI1"/>
<evidence type="ECO:0000313" key="1">
    <source>
        <dbReference type="EMBL" id="OBZ80905.1"/>
    </source>
</evidence>
<proteinExistence type="predicted"/>
<sequence length="229" mass="26158">MHLHKKISKISRAYDNLGWLDSDSRCAAQRDPSTTDINELTAKQIQELLELSRRLKESEERAERNDRPELPNEILEELDTFANSELKNKLKKLAKGTIKYEGGRWTKSGAINKLFAPEFRKYQVEATQTVAAYHKGADRLHTTARAATEIFNDLQYVIEEGGEEKDMRNILEKARRLTIYAYATGKVLDGDARDLTTKAIRLPGSLKYLEYAEDGDKDLVFPPDIVKKI</sequence>
<dbReference type="OrthoDB" id="2267579at2759"/>